<evidence type="ECO:0000313" key="2">
    <source>
        <dbReference type="EMBL" id="MFD1193065.1"/>
    </source>
</evidence>
<dbReference type="SUPFAM" id="SSF55298">
    <property type="entry name" value="YjgF-like"/>
    <property type="match status" value="1"/>
</dbReference>
<evidence type="ECO:0000313" key="3">
    <source>
        <dbReference type="Proteomes" id="UP001597151"/>
    </source>
</evidence>
<accession>A0ABW3T7L7</accession>
<proteinExistence type="inferred from homology"/>
<dbReference type="InterPro" id="IPR035959">
    <property type="entry name" value="RutC-like_sf"/>
</dbReference>
<reference evidence="3" key="1">
    <citation type="journal article" date="2019" name="Int. J. Syst. Evol. Microbiol.">
        <title>The Global Catalogue of Microorganisms (GCM) 10K type strain sequencing project: providing services to taxonomists for standard genome sequencing and annotation.</title>
        <authorList>
            <consortium name="The Broad Institute Genomics Platform"/>
            <consortium name="The Broad Institute Genome Sequencing Center for Infectious Disease"/>
            <person name="Wu L."/>
            <person name="Ma J."/>
        </authorList>
    </citation>
    <scope>NUCLEOTIDE SEQUENCE [LARGE SCALE GENOMIC DNA]</scope>
    <source>
        <strain evidence="3">CCUG 55328</strain>
    </source>
</reference>
<evidence type="ECO:0000256" key="1">
    <source>
        <dbReference type="ARBA" id="ARBA00010552"/>
    </source>
</evidence>
<sequence>MNRTIQTDKAPPSFSHYSQAVEVPANARMLFVSGQVGAQPDGQIPENAEQQHELAWRNVFAILDAAGMKKTDIVDVFAIVTSQDGIKIFREVRDRLFDGHLACSTIMIAGLASPDWKIEIAVRAAKAD</sequence>
<organism evidence="2 3">
    <name type="scientific">Seohaeicola saemankumensis</name>
    <dbReference type="NCBI Taxonomy" id="481181"/>
    <lineage>
        <taxon>Bacteria</taxon>
        <taxon>Pseudomonadati</taxon>
        <taxon>Pseudomonadota</taxon>
        <taxon>Alphaproteobacteria</taxon>
        <taxon>Rhodobacterales</taxon>
        <taxon>Roseobacteraceae</taxon>
        <taxon>Seohaeicola</taxon>
    </lineage>
</organism>
<dbReference type="PANTHER" id="PTHR11803:SF58">
    <property type="entry name" value="PROTEIN HMF1-RELATED"/>
    <property type="match status" value="1"/>
</dbReference>
<dbReference type="EC" id="3.5.-.-" evidence="2"/>
<keyword evidence="2" id="KW-0378">Hydrolase</keyword>
<dbReference type="EMBL" id="JBHTKR010000001">
    <property type="protein sequence ID" value="MFD1193065.1"/>
    <property type="molecule type" value="Genomic_DNA"/>
</dbReference>
<dbReference type="GO" id="GO:0016787">
    <property type="term" value="F:hydrolase activity"/>
    <property type="evidence" value="ECO:0007669"/>
    <property type="project" value="UniProtKB-KW"/>
</dbReference>
<dbReference type="PANTHER" id="PTHR11803">
    <property type="entry name" value="2-IMINOBUTANOATE/2-IMINOPROPANOATE DEAMINASE RIDA"/>
    <property type="match status" value="1"/>
</dbReference>
<comment type="caution">
    <text evidence="2">The sequence shown here is derived from an EMBL/GenBank/DDBJ whole genome shotgun (WGS) entry which is preliminary data.</text>
</comment>
<dbReference type="Gene3D" id="3.30.1330.40">
    <property type="entry name" value="RutC-like"/>
    <property type="match status" value="1"/>
</dbReference>
<dbReference type="InterPro" id="IPR006175">
    <property type="entry name" value="YjgF/YER057c/UK114"/>
</dbReference>
<protein>
    <submittedName>
        <fullName evidence="2">RidA family protein</fullName>
        <ecNumber evidence="2">3.5.-.-</ecNumber>
    </submittedName>
</protein>
<keyword evidence="3" id="KW-1185">Reference proteome</keyword>
<name>A0ABW3T7L7_9RHOB</name>
<dbReference type="Proteomes" id="UP001597151">
    <property type="component" value="Unassembled WGS sequence"/>
</dbReference>
<comment type="similarity">
    <text evidence="1">Belongs to the RutC family.</text>
</comment>
<dbReference type="Pfam" id="PF01042">
    <property type="entry name" value="Ribonuc_L-PSP"/>
    <property type="match status" value="1"/>
</dbReference>
<dbReference type="RefSeq" id="WP_380787968.1">
    <property type="nucleotide sequence ID" value="NZ_JBHTKR010000001.1"/>
</dbReference>
<gene>
    <name evidence="2" type="ORF">ACFQ3C_00090</name>
</gene>